<dbReference type="AlphaFoldDB" id="A0A9P8WBW3"/>
<feature type="region of interest" description="Disordered" evidence="1">
    <location>
        <begin position="14"/>
        <end position="93"/>
    </location>
</feature>
<feature type="compositionally biased region" description="Polar residues" evidence="1">
    <location>
        <begin position="65"/>
        <end position="80"/>
    </location>
</feature>
<accession>A0A9P8WBW3</accession>
<evidence type="ECO:0000256" key="1">
    <source>
        <dbReference type="SAM" id="MobiDB-lite"/>
    </source>
</evidence>
<evidence type="ECO:0000313" key="3">
    <source>
        <dbReference type="Proteomes" id="UP000777438"/>
    </source>
</evidence>
<organism evidence="2 3">
    <name type="scientific">Thelonectria olida</name>
    <dbReference type="NCBI Taxonomy" id="1576542"/>
    <lineage>
        <taxon>Eukaryota</taxon>
        <taxon>Fungi</taxon>
        <taxon>Dikarya</taxon>
        <taxon>Ascomycota</taxon>
        <taxon>Pezizomycotina</taxon>
        <taxon>Sordariomycetes</taxon>
        <taxon>Hypocreomycetidae</taxon>
        <taxon>Hypocreales</taxon>
        <taxon>Nectriaceae</taxon>
        <taxon>Thelonectria</taxon>
    </lineage>
</organism>
<proteinExistence type="predicted"/>
<sequence>MRWKALLLLFSSSRPHLRRTRQSTEIRRRSSRDQDTIPRLPATYEYTMPTVEAPQKHAPMEMASATPSNNERPRIVNQQPLAEPRPEAEPNVSLRGGGFSLGCDCCDGSCRFHKHCC</sequence>
<evidence type="ECO:0000313" key="2">
    <source>
        <dbReference type="EMBL" id="KAH6894717.1"/>
    </source>
</evidence>
<reference evidence="2 3" key="1">
    <citation type="journal article" date="2021" name="Nat. Commun.">
        <title>Genetic determinants of endophytism in the Arabidopsis root mycobiome.</title>
        <authorList>
            <person name="Mesny F."/>
            <person name="Miyauchi S."/>
            <person name="Thiergart T."/>
            <person name="Pickel B."/>
            <person name="Atanasova L."/>
            <person name="Karlsson M."/>
            <person name="Huettel B."/>
            <person name="Barry K.W."/>
            <person name="Haridas S."/>
            <person name="Chen C."/>
            <person name="Bauer D."/>
            <person name="Andreopoulos W."/>
            <person name="Pangilinan J."/>
            <person name="LaButti K."/>
            <person name="Riley R."/>
            <person name="Lipzen A."/>
            <person name="Clum A."/>
            <person name="Drula E."/>
            <person name="Henrissat B."/>
            <person name="Kohler A."/>
            <person name="Grigoriev I.V."/>
            <person name="Martin F.M."/>
            <person name="Hacquard S."/>
        </authorList>
    </citation>
    <scope>NUCLEOTIDE SEQUENCE [LARGE SCALE GENOMIC DNA]</scope>
    <source>
        <strain evidence="2 3">MPI-CAGE-CH-0241</strain>
    </source>
</reference>
<comment type="caution">
    <text evidence="2">The sequence shown here is derived from an EMBL/GenBank/DDBJ whole genome shotgun (WGS) entry which is preliminary data.</text>
</comment>
<dbReference type="OrthoDB" id="4567934at2759"/>
<feature type="compositionally biased region" description="Basic and acidic residues" evidence="1">
    <location>
        <begin position="22"/>
        <end position="36"/>
    </location>
</feature>
<dbReference type="EMBL" id="JAGPYM010000005">
    <property type="protein sequence ID" value="KAH6894717.1"/>
    <property type="molecule type" value="Genomic_DNA"/>
</dbReference>
<dbReference type="Proteomes" id="UP000777438">
    <property type="component" value="Unassembled WGS sequence"/>
</dbReference>
<name>A0A9P8WBW3_9HYPO</name>
<keyword evidence="3" id="KW-1185">Reference proteome</keyword>
<protein>
    <submittedName>
        <fullName evidence="2">Uncharacterized protein</fullName>
    </submittedName>
</protein>
<gene>
    <name evidence="2" type="ORF">B0T10DRAFT_258896</name>
</gene>